<evidence type="ECO:0000256" key="6">
    <source>
        <dbReference type="PIRNR" id="PIRNR000077"/>
    </source>
</evidence>
<dbReference type="PROSITE" id="PS51352">
    <property type="entry name" value="THIOREDOXIN_2"/>
    <property type="match status" value="1"/>
</dbReference>
<evidence type="ECO:0000313" key="8">
    <source>
        <dbReference type="EMBL" id="GCE06432.1"/>
    </source>
</evidence>
<dbReference type="Pfam" id="PF00085">
    <property type="entry name" value="Thioredoxin"/>
    <property type="match status" value="1"/>
</dbReference>
<keyword evidence="2" id="KW-0813">Transport</keyword>
<evidence type="ECO:0000256" key="5">
    <source>
        <dbReference type="ARBA" id="ARBA00023284"/>
    </source>
</evidence>
<dbReference type="AlphaFoldDB" id="A0A401ZHW3"/>
<evidence type="ECO:0000313" key="9">
    <source>
        <dbReference type="Proteomes" id="UP000287224"/>
    </source>
</evidence>
<dbReference type="RefSeq" id="WP_126597377.1">
    <property type="nucleotide sequence ID" value="NZ_BIFQ01000001.1"/>
</dbReference>
<dbReference type="Proteomes" id="UP000287224">
    <property type="component" value="Unassembled WGS sequence"/>
</dbReference>
<dbReference type="PANTHER" id="PTHR45663:SF11">
    <property type="entry name" value="GEO12009P1"/>
    <property type="match status" value="1"/>
</dbReference>
<dbReference type="PANTHER" id="PTHR45663">
    <property type="entry name" value="GEO12009P1"/>
    <property type="match status" value="1"/>
</dbReference>
<organism evidence="8 9">
    <name type="scientific">Dictyobacter aurantiacus</name>
    <dbReference type="NCBI Taxonomy" id="1936993"/>
    <lineage>
        <taxon>Bacteria</taxon>
        <taxon>Bacillati</taxon>
        <taxon>Chloroflexota</taxon>
        <taxon>Ktedonobacteria</taxon>
        <taxon>Ktedonobacterales</taxon>
        <taxon>Dictyobacteraceae</taxon>
        <taxon>Dictyobacter</taxon>
    </lineage>
</organism>
<dbReference type="InterPro" id="IPR005746">
    <property type="entry name" value="Thioredoxin"/>
</dbReference>
<comment type="caution">
    <text evidence="8">The sequence shown here is derived from an EMBL/GenBank/DDBJ whole genome shotgun (WGS) entry which is preliminary data.</text>
</comment>
<keyword evidence="3" id="KW-0249">Electron transport</keyword>
<dbReference type="CDD" id="cd02947">
    <property type="entry name" value="TRX_family"/>
    <property type="match status" value="1"/>
</dbReference>
<dbReference type="InterPro" id="IPR036249">
    <property type="entry name" value="Thioredoxin-like_sf"/>
</dbReference>
<evidence type="ECO:0000259" key="7">
    <source>
        <dbReference type="PROSITE" id="PS51352"/>
    </source>
</evidence>
<protein>
    <recommendedName>
        <fullName evidence="6">Thioredoxin</fullName>
    </recommendedName>
</protein>
<evidence type="ECO:0000256" key="1">
    <source>
        <dbReference type="ARBA" id="ARBA00008987"/>
    </source>
</evidence>
<dbReference type="GO" id="GO:0005737">
    <property type="term" value="C:cytoplasm"/>
    <property type="evidence" value="ECO:0007669"/>
    <property type="project" value="TreeGrafter"/>
</dbReference>
<accession>A0A401ZHW3</accession>
<keyword evidence="4" id="KW-1015">Disulfide bond</keyword>
<evidence type="ECO:0000256" key="3">
    <source>
        <dbReference type="ARBA" id="ARBA00022982"/>
    </source>
</evidence>
<dbReference type="SUPFAM" id="SSF52833">
    <property type="entry name" value="Thioredoxin-like"/>
    <property type="match status" value="1"/>
</dbReference>
<sequence length="111" mass="12694">MAENYNEVTPDTFAEKVLQASQLVVVNFSAEQSNACKIQEPEIEAISKGYQDRVIFTRLDVTGQEDLTREWKVEGIPTLIFFKNGHEVHRITGIVMRDKLRRMIEGVLLAE</sequence>
<dbReference type="OrthoDB" id="32134at2"/>
<name>A0A401ZHW3_9CHLR</name>
<keyword evidence="5" id="KW-0676">Redox-active center</keyword>
<dbReference type="GO" id="GO:0015035">
    <property type="term" value="F:protein-disulfide reductase activity"/>
    <property type="evidence" value="ECO:0007669"/>
    <property type="project" value="InterPro"/>
</dbReference>
<proteinExistence type="inferred from homology"/>
<comment type="similarity">
    <text evidence="1 6">Belongs to the thioredoxin family.</text>
</comment>
<evidence type="ECO:0000256" key="2">
    <source>
        <dbReference type="ARBA" id="ARBA00022448"/>
    </source>
</evidence>
<dbReference type="InterPro" id="IPR013766">
    <property type="entry name" value="Thioredoxin_domain"/>
</dbReference>
<keyword evidence="9" id="KW-1185">Reference proteome</keyword>
<dbReference type="Gene3D" id="3.40.30.10">
    <property type="entry name" value="Glutaredoxin"/>
    <property type="match status" value="1"/>
</dbReference>
<evidence type="ECO:0000256" key="4">
    <source>
        <dbReference type="ARBA" id="ARBA00023157"/>
    </source>
</evidence>
<feature type="domain" description="Thioredoxin" evidence="7">
    <location>
        <begin position="1"/>
        <end position="109"/>
    </location>
</feature>
<dbReference type="EMBL" id="BIFQ01000001">
    <property type="protein sequence ID" value="GCE06432.1"/>
    <property type="molecule type" value="Genomic_DNA"/>
</dbReference>
<reference evidence="9" key="1">
    <citation type="submission" date="2018-12" db="EMBL/GenBank/DDBJ databases">
        <title>Tengunoibacter tsumagoiensis gen. nov., sp. nov., Dictyobacter kobayashii sp. nov., D. alpinus sp. nov., and D. joshuensis sp. nov. and description of Dictyobacteraceae fam. nov. within the order Ktedonobacterales isolated from Tengu-no-mugimeshi.</title>
        <authorList>
            <person name="Wang C.M."/>
            <person name="Zheng Y."/>
            <person name="Sakai Y."/>
            <person name="Toyoda A."/>
            <person name="Minakuchi Y."/>
            <person name="Abe K."/>
            <person name="Yokota A."/>
            <person name="Yabe S."/>
        </authorList>
    </citation>
    <scope>NUCLEOTIDE SEQUENCE [LARGE SCALE GENOMIC DNA]</scope>
    <source>
        <strain evidence="9">S-27</strain>
    </source>
</reference>
<gene>
    <name evidence="8" type="primary">trxA1</name>
    <name evidence="8" type="ORF">KDAU_37610</name>
</gene>
<dbReference type="PIRSF" id="PIRSF000077">
    <property type="entry name" value="Thioredoxin"/>
    <property type="match status" value="1"/>
</dbReference>